<dbReference type="GO" id="GO:0005886">
    <property type="term" value="C:plasma membrane"/>
    <property type="evidence" value="ECO:0007669"/>
    <property type="project" value="UniProtKB-SubCell"/>
</dbReference>
<dbReference type="AlphaFoldDB" id="A0A1M6RJB1"/>
<sequence length="234" mass="26743">MISIIIPAHNEFDNLQRLFKVACFIEHERLVEIIVAVSSGNTDTIDILECSQKVKVLHCKNKGRAAQMNEASQIASGNTFVFLHADVVPPMGFIDDILNSLQHGYDAGFFSYKFDKDVWYLRVNASFTAKDGLFTGGGDQCLFIKKDAFNQLGKFDEEQVLMEDFEFFRRMKKENVPYTIVKNDLIVSARKYESNSYLRVNLSNFLLVVLFKFGYPGNKLKSLHNKLIRTPYNG</sequence>
<dbReference type="RefSeq" id="WP_073245046.1">
    <property type="nucleotide sequence ID" value="NZ_FQZX01000002.1"/>
</dbReference>
<reference evidence="8" key="1">
    <citation type="submission" date="2016-11" db="EMBL/GenBank/DDBJ databases">
        <authorList>
            <person name="Varghese N."/>
            <person name="Submissions S."/>
        </authorList>
    </citation>
    <scope>NUCLEOTIDE SEQUENCE [LARGE SCALE GENOMIC DNA]</scope>
    <source>
        <strain evidence="8">DSM 16478</strain>
    </source>
</reference>
<dbReference type="PANTHER" id="PTHR43646:SF2">
    <property type="entry name" value="GLYCOSYLTRANSFERASE 2-LIKE DOMAIN-CONTAINING PROTEIN"/>
    <property type="match status" value="1"/>
</dbReference>
<evidence type="ECO:0000313" key="8">
    <source>
        <dbReference type="Proteomes" id="UP000184314"/>
    </source>
</evidence>
<evidence type="ECO:0000256" key="1">
    <source>
        <dbReference type="ARBA" id="ARBA00004236"/>
    </source>
</evidence>
<organism evidence="7 8">
    <name type="scientific">Maribacter aquivivus</name>
    <dbReference type="NCBI Taxonomy" id="228958"/>
    <lineage>
        <taxon>Bacteria</taxon>
        <taxon>Pseudomonadati</taxon>
        <taxon>Bacteroidota</taxon>
        <taxon>Flavobacteriia</taxon>
        <taxon>Flavobacteriales</taxon>
        <taxon>Flavobacteriaceae</taxon>
        <taxon>Maribacter</taxon>
    </lineage>
</organism>
<dbReference type="STRING" id="228958.SAMN04488007_2754"/>
<keyword evidence="4 7" id="KW-0808">Transferase</keyword>
<keyword evidence="3" id="KW-0328">Glycosyltransferase</keyword>
<gene>
    <name evidence="7" type="ORF">SAMN04488007_2754</name>
</gene>
<dbReference type="EMBL" id="FQZX01000002">
    <property type="protein sequence ID" value="SHK32555.1"/>
    <property type="molecule type" value="Genomic_DNA"/>
</dbReference>
<proteinExistence type="predicted"/>
<evidence type="ECO:0000256" key="2">
    <source>
        <dbReference type="ARBA" id="ARBA00022475"/>
    </source>
</evidence>
<dbReference type="SUPFAM" id="SSF53448">
    <property type="entry name" value="Nucleotide-diphospho-sugar transferases"/>
    <property type="match status" value="1"/>
</dbReference>
<evidence type="ECO:0000313" key="7">
    <source>
        <dbReference type="EMBL" id="SHK32555.1"/>
    </source>
</evidence>
<dbReference type="InterPro" id="IPR001173">
    <property type="entry name" value="Glyco_trans_2-like"/>
</dbReference>
<dbReference type="Proteomes" id="UP000184314">
    <property type="component" value="Unassembled WGS sequence"/>
</dbReference>
<comment type="subcellular location">
    <subcellularLocation>
        <location evidence="1">Cell membrane</location>
    </subcellularLocation>
</comment>
<keyword evidence="2" id="KW-1003">Cell membrane</keyword>
<dbReference type="Pfam" id="PF00535">
    <property type="entry name" value="Glycos_transf_2"/>
    <property type="match status" value="1"/>
</dbReference>
<dbReference type="GO" id="GO:0016757">
    <property type="term" value="F:glycosyltransferase activity"/>
    <property type="evidence" value="ECO:0007669"/>
    <property type="project" value="UniProtKB-KW"/>
</dbReference>
<evidence type="ECO:0000259" key="6">
    <source>
        <dbReference type="Pfam" id="PF00535"/>
    </source>
</evidence>
<evidence type="ECO:0000256" key="3">
    <source>
        <dbReference type="ARBA" id="ARBA00022676"/>
    </source>
</evidence>
<dbReference type="Gene3D" id="3.90.550.10">
    <property type="entry name" value="Spore Coat Polysaccharide Biosynthesis Protein SpsA, Chain A"/>
    <property type="match status" value="1"/>
</dbReference>
<dbReference type="InterPro" id="IPR029044">
    <property type="entry name" value="Nucleotide-diphossugar_trans"/>
</dbReference>
<evidence type="ECO:0000256" key="5">
    <source>
        <dbReference type="ARBA" id="ARBA00023136"/>
    </source>
</evidence>
<accession>A0A1M6RJB1</accession>
<protein>
    <submittedName>
        <fullName evidence="7">Glycosyltransferase, GT2 family</fullName>
    </submittedName>
</protein>
<evidence type="ECO:0000256" key="4">
    <source>
        <dbReference type="ARBA" id="ARBA00022679"/>
    </source>
</evidence>
<feature type="domain" description="Glycosyltransferase 2-like" evidence="6">
    <location>
        <begin position="3"/>
        <end position="127"/>
    </location>
</feature>
<name>A0A1M6RJB1_9FLAO</name>
<keyword evidence="8" id="KW-1185">Reference proteome</keyword>
<dbReference type="PANTHER" id="PTHR43646">
    <property type="entry name" value="GLYCOSYLTRANSFERASE"/>
    <property type="match status" value="1"/>
</dbReference>
<dbReference type="OrthoDB" id="9810303at2"/>
<keyword evidence="5" id="KW-0472">Membrane</keyword>